<feature type="domain" description="Reverse transcriptase/retrotransposon-derived protein RNase H-like" evidence="6">
    <location>
        <begin position="40"/>
        <end position="145"/>
    </location>
</feature>
<dbReference type="FunFam" id="3.10.20.370:FF:000001">
    <property type="entry name" value="Retrovirus-related Pol polyprotein from transposon 17.6-like protein"/>
    <property type="match status" value="1"/>
</dbReference>
<reference evidence="8" key="1">
    <citation type="submission" date="2010-08" db="EMBL/GenBank/DDBJ databases">
        <authorList>
            <consortium name="Caenorhabditis japonica Sequencing Consortium"/>
            <person name="Wilson R.K."/>
        </authorList>
    </citation>
    <scope>NUCLEOTIDE SEQUENCE [LARGE SCALE GENOMIC DNA]</scope>
    <source>
        <strain evidence="8">DF5081</strain>
    </source>
</reference>
<evidence type="ECO:0000256" key="2">
    <source>
        <dbReference type="ARBA" id="ARBA00022722"/>
    </source>
</evidence>
<evidence type="ECO:0000259" key="6">
    <source>
        <dbReference type="Pfam" id="PF17919"/>
    </source>
</evidence>
<dbReference type="PANTHER" id="PTHR37984">
    <property type="entry name" value="PROTEIN CBG26694"/>
    <property type="match status" value="1"/>
</dbReference>
<keyword evidence="4" id="KW-0548">Nucleotidyltransferase</keyword>
<dbReference type="CDD" id="cd09274">
    <property type="entry name" value="RNase_HI_RT_Ty3"/>
    <property type="match status" value="1"/>
</dbReference>
<keyword evidence="2" id="KW-0540">Nuclease</keyword>
<keyword evidence="3" id="KW-0255">Endonuclease</keyword>
<evidence type="ECO:0000313" key="7">
    <source>
        <dbReference type="EnsemblMetazoa" id="CJA37186.1"/>
    </source>
</evidence>
<dbReference type="GO" id="GO:0003964">
    <property type="term" value="F:RNA-directed DNA polymerase activity"/>
    <property type="evidence" value="ECO:0007669"/>
    <property type="project" value="UniProtKB-KW"/>
</dbReference>
<evidence type="ECO:0000256" key="1">
    <source>
        <dbReference type="ARBA" id="ARBA00012493"/>
    </source>
</evidence>
<dbReference type="PANTHER" id="PTHR37984:SF5">
    <property type="entry name" value="PROTEIN NYNRIN-LIKE"/>
    <property type="match status" value="1"/>
</dbReference>
<dbReference type="Gene3D" id="3.10.20.370">
    <property type="match status" value="1"/>
</dbReference>
<dbReference type="Gene3D" id="3.30.70.270">
    <property type="match status" value="1"/>
</dbReference>
<keyword evidence="4" id="KW-0695">RNA-directed DNA polymerase</keyword>
<evidence type="ECO:0000256" key="3">
    <source>
        <dbReference type="ARBA" id="ARBA00022759"/>
    </source>
</evidence>
<dbReference type="InterPro" id="IPR043502">
    <property type="entry name" value="DNA/RNA_pol_sf"/>
</dbReference>
<organism evidence="7 8">
    <name type="scientific">Caenorhabditis japonica</name>
    <dbReference type="NCBI Taxonomy" id="281687"/>
    <lineage>
        <taxon>Eukaryota</taxon>
        <taxon>Metazoa</taxon>
        <taxon>Ecdysozoa</taxon>
        <taxon>Nematoda</taxon>
        <taxon>Chromadorea</taxon>
        <taxon>Rhabditida</taxon>
        <taxon>Rhabditina</taxon>
        <taxon>Rhabditomorpha</taxon>
        <taxon>Rhabditoidea</taxon>
        <taxon>Rhabditidae</taxon>
        <taxon>Peloderinae</taxon>
        <taxon>Caenorhabditis</taxon>
    </lineage>
</organism>
<accession>A0A8R1END0</accession>
<protein>
    <recommendedName>
        <fullName evidence="1">RNA-directed DNA polymerase</fullName>
        <ecNumber evidence="1">2.7.7.49</ecNumber>
    </recommendedName>
</protein>
<keyword evidence="8" id="KW-1185">Reference proteome</keyword>
<proteinExistence type="predicted"/>
<dbReference type="GO" id="GO:0004519">
    <property type="term" value="F:endonuclease activity"/>
    <property type="evidence" value="ECO:0007669"/>
    <property type="project" value="UniProtKB-KW"/>
</dbReference>
<evidence type="ECO:0000313" key="8">
    <source>
        <dbReference type="Proteomes" id="UP000005237"/>
    </source>
</evidence>
<sequence length="164" mass="18284">AKELLSFLGLVGYYRKFIINFAKLAAPLTPLTSKKVCWKWENEQEDAFQKLIQAVCQAPVLAQPNVDVALEGKRPFMIYTDASRQGVGAVLAQEGEDGMQHPIAFASKSLTPAETRYHVTDLEALAMMFALRRFKTIVYGTRVVVCIVGLIENRHGVSARELEI</sequence>
<keyword evidence="3" id="KW-0378">Hydrolase</keyword>
<evidence type="ECO:0000256" key="4">
    <source>
        <dbReference type="ARBA" id="ARBA00022918"/>
    </source>
</evidence>
<dbReference type="FunFam" id="3.30.70.270:FF:000020">
    <property type="entry name" value="Transposon Tf2-6 polyprotein-like Protein"/>
    <property type="match status" value="1"/>
</dbReference>
<dbReference type="InterPro" id="IPR050951">
    <property type="entry name" value="Retrovirus_Pol_polyprotein"/>
</dbReference>
<dbReference type="AlphaFoldDB" id="A0A8R1END0"/>
<evidence type="ECO:0000256" key="5">
    <source>
        <dbReference type="ARBA" id="ARBA00023268"/>
    </source>
</evidence>
<dbReference type="InterPro" id="IPR043128">
    <property type="entry name" value="Rev_trsase/Diguanyl_cyclase"/>
</dbReference>
<reference evidence="7" key="2">
    <citation type="submission" date="2022-06" db="UniProtKB">
        <authorList>
            <consortium name="EnsemblMetazoa"/>
        </authorList>
    </citation>
    <scope>IDENTIFICATION</scope>
    <source>
        <strain evidence="7">DF5081</strain>
    </source>
</reference>
<dbReference type="EC" id="2.7.7.49" evidence="1"/>
<keyword evidence="4" id="KW-0808">Transferase</keyword>
<dbReference type="SUPFAM" id="SSF56672">
    <property type="entry name" value="DNA/RNA polymerases"/>
    <property type="match status" value="1"/>
</dbReference>
<keyword evidence="5" id="KW-0511">Multifunctional enzyme</keyword>
<dbReference type="Proteomes" id="UP000005237">
    <property type="component" value="Unassembled WGS sequence"/>
</dbReference>
<dbReference type="InterPro" id="IPR041577">
    <property type="entry name" value="RT_RNaseH_2"/>
</dbReference>
<name>A0A8R1END0_CAEJA</name>
<dbReference type="Pfam" id="PF17919">
    <property type="entry name" value="RT_RNaseH_2"/>
    <property type="match status" value="1"/>
</dbReference>
<dbReference type="EnsemblMetazoa" id="CJA37186.1">
    <property type="protein sequence ID" value="CJA37186.1"/>
    <property type="gene ID" value="WBGene00213033"/>
</dbReference>